<dbReference type="InterPro" id="IPR033749">
    <property type="entry name" value="Polyprenyl_synt_CS"/>
</dbReference>
<comment type="cofactor">
    <cofactor evidence="1">
        <name>Mg(2+)</name>
        <dbReference type="ChEBI" id="CHEBI:18420"/>
    </cofactor>
</comment>
<dbReference type="PANTHER" id="PTHR12001:SF85">
    <property type="entry name" value="SHORT CHAIN ISOPRENYL DIPHOSPHATE SYNTHASE"/>
    <property type="match status" value="1"/>
</dbReference>
<keyword evidence="5" id="KW-0460">Magnesium</keyword>
<dbReference type="CDD" id="cd00685">
    <property type="entry name" value="Trans_IPPS_HT"/>
    <property type="match status" value="1"/>
</dbReference>
<accession>A0A6J6K9H9</accession>
<evidence type="ECO:0000256" key="1">
    <source>
        <dbReference type="ARBA" id="ARBA00001946"/>
    </source>
</evidence>
<name>A0A6J6K9H9_9ZZZZ</name>
<dbReference type="Gene3D" id="1.10.600.10">
    <property type="entry name" value="Farnesyl Diphosphate Synthase"/>
    <property type="match status" value="1"/>
</dbReference>
<proteinExistence type="inferred from homology"/>
<dbReference type="Pfam" id="PF00348">
    <property type="entry name" value="polyprenyl_synt"/>
    <property type="match status" value="1"/>
</dbReference>
<dbReference type="PANTHER" id="PTHR12001">
    <property type="entry name" value="GERANYLGERANYL PYROPHOSPHATE SYNTHASE"/>
    <property type="match status" value="1"/>
</dbReference>
<keyword evidence="4" id="KW-0479">Metal-binding</keyword>
<dbReference type="PROSITE" id="PS00444">
    <property type="entry name" value="POLYPRENYL_SYNTHASE_2"/>
    <property type="match status" value="1"/>
</dbReference>
<dbReference type="SFLD" id="SFLDG01017">
    <property type="entry name" value="Polyprenyl_Transferase_Like"/>
    <property type="match status" value="1"/>
</dbReference>
<dbReference type="SUPFAM" id="SSF48576">
    <property type="entry name" value="Terpenoid synthases"/>
    <property type="match status" value="1"/>
</dbReference>
<reference evidence="6" key="1">
    <citation type="submission" date="2020-05" db="EMBL/GenBank/DDBJ databases">
        <authorList>
            <person name="Chiriac C."/>
            <person name="Salcher M."/>
            <person name="Ghai R."/>
            <person name="Kavagutti S V."/>
        </authorList>
    </citation>
    <scope>NUCLEOTIDE SEQUENCE</scope>
</reference>
<evidence type="ECO:0000256" key="3">
    <source>
        <dbReference type="ARBA" id="ARBA00022679"/>
    </source>
</evidence>
<gene>
    <name evidence="6" type="ORF">UFOPK2252_00054</name>
</gene>
<evidence type="ECO:0000256" key="5">
    <source>
        <dbReference type="ARBA" id="ARBA00022842"/>
    </source>
</evidence>
<dbReference type="InterPro" id="IPR000092">
    <property type="entry name" value="Polyprenyl_synt"/>
</dbReference>
<dbReference type="InterPro" id="IPR008949">
    <property type="entry name" value="Isoprenoid_synthase_dom_sf"/>
</dbReference>
<protein>
    <submittedName>
        <fullName evidence="6">Unannotated protein</fullName>
    </submittedName>
</protein>
<dbReference type="PROSITE" id="PS00723">
    <property type="entry name" value="POLYPRENYL_SYNTHASE_1"/>
    <property type="match status" value="1"/>
</dbReference>
<dbReference type="EMBL" id="CAEZWN010000002">
    <property type="protein sequence ID" value="CAB4646501.1"/>
    <property type="molecule type" value="Genomic_DNA"/>
</dbReference>
<dbReference type="GO" id="GO:0008299">
    <property type="term" value="P:isoprenoid biosynthetic process"/>
    <property type="evidence" value="ECO:0007669"/>
    <property type="project" value="InterPro"/>
</dbReference>
<evidence type="ECO:0000313" key="6">
    <source>
        <dbReference type="EMBL" id="CAB4646501.1"/>
    </source>
</evidence>
<dbReference type="SFLD" id="SFLDS00005">
    <property type="entry name" value="Isoprenoid_Synthase_Type_I"/>
    <property type="match status" value="1"/>
</dbReference>
<dbReference type="GO" id="GO:0046872">
    <property type="term" value="F:metal ion binding"/>
    <property type="evidence" value="ECO:0007669"/>
    <property type="project" value="UniProtKB-KW"/>
</dbReference>
<keyword evidence="3" id="KW-0808">Transferase</keyword>
<evidence type="ECO:0000256" key="4">
    <source>
        <dbReference type="ARBA" id="ARBA00022723"/>
    </source>
</evidence>
<dbReference type="GO" id="GO:0004659">
    <property type="term" value="F:prenyltransferase activity"/>
    <property type="evidence" value="ECO:0007669"/>
    <property type="project" value="InterPro"/>
</dbReference>
<organism evidence="6">
    <name type="scientific">freshwater metagenome</name>
    <dbReference type="NCBI Taxonomy" id="449393"/>
    <lineage>
        <taxon>unclassified sequences</taxon>
        <taxon>metagenomes</taxon>
        <taxon>ecological metagenomes</taxon>
    </lineage>
</organism>
<dbReference type="AlphaFoldDB" id="A0A6J6K9H9"/>
<sequence length="361" mass="39282">MSFSPSSDPAADINLIRDEINQALGQFIKDENRDLARIGKELDPVSEHLERFLLDSGKRLRPIFAYVGYLGAAKNPSPEMVTAFASLELVHVCALIHDDVMDGSDTRRGAPAIHKSFEALHRNEKLTGSAEQFGVSAAILLGDLALIWSDQMLHNAGLSDQQLINGLKIYDEMRVELMAGQYLDVYEQALGSQSVERSLKVARFKSGKYTIERPLHFGAAIAGSHPSLEKLYSDYGIPLGEAFQLRDDLLGVFGDASETGKPSGDDLREGKRTVLMALAFENADASQKSMLEKLIGHPELTANQISDLQELIIKTGAVTKVESMIEDFTNQALAALTHSGLSPLGKSLLTAMAGIATKRNT</sequence>
<comment type="similarity">
    <text evidence="2">Belongs to the FPP/GGPP synthase family.</text>
</comment>
<evidence type="ECO:0000256" key="2">
    <source>
        <dbReference type="ARBA" id="ARBA00006706"/>
    </source>
</evidence>